<dbReference type="Proteomes" id="UP000008549">
    <property type="component" value="Unassembled WGS sequence"/>
</dbReference>
<dbReference type="InParanoid" id="A8WW86"/>
<dbReference type="GO" id="GO:0005634">
    <property type="term" value="C:nucleus"/>
    <property type="evidence" value="ECO:0000318"/>
    <property type="project" value="GO_Central"/>
</dbReference>
<name>A8WW86_CAEBR</name>
<dbReference type="RefSeq" id="XP_045092590.1">
    <property type="nucleotide sequence ID" value="XM_045243287.1"/>
</dbReference>
<evidence type="ECO:0000313" key="4">
    <source>
        <dbReference type="Proteomes" id="UP000008549"/>
    </source>
</evidence>
<dbReference type="WormBase" id="CBG04113">
    <property type="protein sequence ID" value="CBP42624"/>
    <property type="gene ID" value="WBGene00026849"/>
</dbReference>
<dbReference type="CDD" id="cd20556">
    <property type="entry name" value="CYCLIN_CABLES"/>
    <property type="match status" value="1"/>
</dbReference>
<dbReference type="eggNOG" id="KOG1150">
    <property type="taxonomic scope" value="Eukaryota"/>
</dbReference>
<dbReference type="FunCoup" id="A8WW86">
    <property type="interactions" value="2"/>
</dbReference>
<dbReference type="HOGENOM" id="CLU_020331_0_0_1"/>
<dbReference type="CTD" id="8581501"/>
<feature type="region of interest" description="Disordered" evidence="1">
    <location>
        <begin position="284"/>
        <end position="307"/>
    </location>
</feature>
<dbReference type="SUPFAM" id="SSF47954">
    <property type="entry name" value="Cyclin-like"/>
    <property type="match status" value="1"/>
</dbReference>
<gene>
    <name evidence="3 5" type="ORF">CBG04113</name>
    <name evidence="3" type="ORF">CBG_04113</name>
</gene>
<dbReference type="EMBL" id="HE600956">
    <property type="protein sequence ID" value="CAP24895.2"/>
    <property type="molecule type" value="Genomic_DNA"/>
</dbReference>
<dbReference type="GeneID" id="8581501"/>
<proteinExistence type="predicted"/>
<evidence type="ECO:0000313" key="5">
    <source>
        <dbReference type="WormBase" id="CBG04113"/>
    </source>
</evidence>
<dbReference type="FunFam" id="1.10.287.110:FF:000158">
    <property type="entry name" value="dnaJ homolog subfamily C member 8"/>
    <property type="match status" value="1"/>
</dbReference>
<dbReference type="AlphaFoldDB" id="A8WW86"/>
<dbReference type="SUPFAM" id="SSF46565">
    <property type="entry name" value="Chaperone J-domain"/>
    <property type="match status" value="1"/>
</dbReference>
<protein>
    <submittedName>
        <fullName evidence="3">Protein CBG04113</fullName>
    </submittedName>
</protein>
<dbReference type="InterPro" id="IPR042858">
    <property type="entry name" value="DNAJC8"/>
</dbReference>
<organism evidence="3 4">
    <name type="scientific">Caenorhabditis briggsae</name>
    <dbReference type="NCBI Taxonomy" id="6238"/>
    <lineage>
        <taxon>Eukaryota</taxon>
        <taxon>Metazoa</taxon>
        <taxon>Ecdysozoa</taxon>
        <taxon>Nematoda</taxon>
        <taxon>Chromadorea</taxon>
        <taxon>Rhabditida</taxon>
        <taxon>Rhabditina</taxon>
        <taxon>Rhabditomorpha</taxon>
        <taxon>Rhabditoidea</taxon>
        <taxon>Rhabditidae</taxon>
        <taxon>Peloderinae</taxon>
        <taxon>Caenorhabditis</taxon>
    </lineage>
</organism>
<feature type="compositionally biased region" description="Basic and acidic residues" evidence="1">
    <location>
        <begin position="731"/>
        <end position="742"/>
    </location>
</feature>
<reference evidence="3 4" key="1">
    <citation type="journal article" date="2003" name="PLoS Biol.">
        <title>The genome sequence of Caenorhabditis briggsae: a platform for comparative genomics.</title>
        <authorList>
            <person name="Stein L.D."/>
            <person name="Bao Z."/>
            <person name="Blasiar D."/>
            <person name="Blumenthal T."/>
            <person name="Brent M.R."/>
            <person name="Chen N."/>
            <person name="Chinwalla A."/>
            <person name="Clarke L."/>
            <person name="Clee C."/>
            <person name="Coghlan A."/>
            <person name="Coulson A."/>
            <person name="D'Eustachio P."/>
            <person name="Fitch D.H."/>
            <person name="Fulton L.A."/>
            <person name="Fulton R.E."/>
            <person name="Griffiths-Jones S."/>
            <person name="Harris T.W."/>
            <person name="Hillier L.W."/>
            <person name="Kamath R."/>
            <person name="Kuwabara P.E."/>
            <person name="Mardis E.R."/>
            <person name="Marra M.A."/>
            <person name="Miner T.L."/>
            <person name="Minx P."/>
            <person name="Mullikin J.C."/>
            <person name="Plumb R.W."/>
            <person name="Rogers J."/>
            <person name="Schein J.E."/>
            <person name="Sohrmann M."/>
            <person name="Spieth J."/>
            <person name="Stajich J.E."/>
            <person name="Wei C."/>
            <person name="Willey D."/>
            <person name="Wilson R.K."/>
            <person name="Durbin R."/>
            <person name="Waterston R.H."/>
        </authorList>
    </citation>
    <scope>NUCLEOTIDE SEQUENCE [LARGE SCALE GENOMIC DNA]</scope>
    <source>
        <strain evidence="3 4">AF16</strain>
    </source>
</reference>
<feature type="region of interest" description="Disordered" evidence="1">
    <location>
        <begin position="731"/>
        <end position="775"/>
    </location>
</feature>
<sequence length="775" mass="88771">MVKKKSNYHILVAQNFLSNISIDGTHQDTNLRIFQAKGLPKLSSEKKFSNGASSSAPVRNNESVISLGTTTSLGDRLSSSNLPLDYLESDQNGVYLNNNSRETPQKKPKQRFSPFFRTSIFKRIAKIMSSDDVIYSMTATNSRTPILEEGVGREDSGLLEFRSESPSCSSNQFSFLRRLKSTITHADRFFICTASGGHPLAVFSYLSPNNDYVDPLAPIFANTTVNKKKFRSKSIFGSSDRMRHQALASTEELRPFVFRDPDDQVILGQARRKRNPSPFFTLFDKPPTQISRKERRRRRTIKKSLQESFRNGELSEDPFAESIEVPQTVNREPSYERGTSVDDKYDLDISRSEEPSEIIEEYNPTVFAELGVGKRTIIRHDGFVATTLHWETAEKTKQETNEDFEAKFPLIHLTLSKMKSLKREMAALGKAHEIDVYTVATAFVYFEKIIIKGLISKANRKCVAGASLLVALKMNDYKKPTIKAYIEQAEDQLREQKADLLAYELPLCSVLNFRLQPTIDELQPHEFLLTSFVCYRHMSQFESFYQDLKSTEQQDAALTSEQQIDRLLKPGSTYLNLNPYEVLQIDLDTDIEAAKKKYKKLSLLVHPDKNPDDRERADKAFDIVKKAIKQMEDPIELNRCKDCYTEAKARLAIVMSEKKRKLRKDGKEDDIDEDNPDGYKKALWITVTKVFADREKKRKMLEDRANDEKRRATEAMAQAAEKRKLAEEFAKNYEESRDERSGSWRNFQAKKAKKEDKGKTMKGAAFKPPKIKPQK</sequence>
<feature type="compositionally biased region" description="Basic residues" evidence="1">
    <location>
        <begin position="293"/>
        <end position="302"/>
    </location>
</feature>
<dbReference type="Pfam" id="PF00134">
    <property type="entry name" value="Cyclin_N"/>
    <property type="match status" value="1"/>
</dbReference>
<dbReference type="InterPro" id="IPR036915">
    <property type="entry name" value="Cyclin-like_sf"/>
</dbReference>
<dbReference type="InterPro" id="IPR006671">
    <property type="entry name" value="Cyclin_N"/>
</dbReference>
<dbReference type="SMART" id="SM00271">
    <property type="entry name" value="DnaJ"/>
    <property type="match status" value="1"/>
</dbReference>
<feature type="domain" description="J" evidence="2">
    <location>
        <begin position="578"/>
        <end position="648"/>
    </location>
</feature>
<dbReference type="STRING" id="6238.A8WW86"/>
<dbReference type="PANTHER" id="PTHR15606">
    <property type="entry name" value="DNAJ HOMOLOG SUBFAMILY C MEMBER 8/LIPOPOLYSACCHARIDE SPECIFIC RESPONSE-7-RELATED"/>
    <property type="match status" value="1"/>
</dbReference>
<dbReference type="Gene3D" id="1.10.287.110">
    <property type="entry name" value="DnaJ domain"/>
    <property type="match status" value="1"/>
</dbReference>
<accession>A8WW86</accession>
<reference evidence="3 4" key="2">
    <citation type="journal article" date="2011" name="PLoS Genet.">
        <title>Caenorhabditis briggsae recombinant inbred line genotypes reveal inter-strain incompatibility and the evolution of recombination.</title>
        <authorList>
            <person name="Ross J.A."/>
            <person name="Koboldt D.C."/>
            <person name="Staisch J.E."/>
            <person name="Chamberlin H.M."/>
            <person name="Gupta B.P."/>
            <person name="Miller R.D."/>
            <person name="Baird S.E."/>
            <person name="Haag E.S."/>
        </authorList>
    </citation>
    <scope>NUCLEOTIDE SEQUENCE [LARGE SCALE GENOMIC DNA]</scope>
    <source>
        <strain evidence="3 4">AF16</strain>
    </source>
</reference>
<keyword evidence="4" id="KW-1185">Reference proteome</keyword>
<dbReference type="InterPro" id="IPR001623">
    <property type="entry name" value="DnaJ_domain"/>
</dbReference>
<dbReference type="KEGG" id="cbr:CBG_04113"/>
<dbReference type="OMA" id="DVIYSMT"/>
<dbReference type="PRINTS" id="PR00625">
    <property type="entry name" value="JDOMAIN"/>
</dbReference>
<evidence type="ECO:0000256" key="1">
    <source>
        <dbReference type="SAM" id="MobiDB-lite"/>
    </source>
</evidence>
<evidence type="ECO:0000259" key="2">
    <source>
        <dbReference type="PROSITE" id="PS50076"/>
    </source>
</evidence>
<dbReference type="Gene3D" id="1.10.472.10">
    <property type="entry name" value="Cyclin-like"/>
    <property type="match status" value="1"/>
</dbReference>
<dbReference type="eggNOG" id="KOG4164">
    <property type="taxonomic scope" value="Eukaryota"/>
</dbReference>
<dbReference type="PANTHER" id="PTHR15606:SF4">
    <property type="entry name" value="DNAJ HOMOLOG SUBFAMILY C MEMBER 8"/>
    <property type="match status" value="1"/>
</dbReference>
<dbReference type="Pfam" id="PF00226">
    <property type="entry name" value="DnaJ"/>
    <property type="match status" value="1"/>
</dbReference>
<dbReference type="InterPro" id="IPR036869">
    <property type="entry name" value="J_dom_sf"/>
</dbReference>
<dbReference type="PROSITE" id="PS50076">
    <property type="entry name" value="DNAJ_2"/>
    <property type="match status" value="1"/>
</dbReference>
<evidence type="ECO:0000313" key="3">
    <source>
        <dbReference type="EMBL" id="CAP24895.2"/>
    </source>
</evidence>